<dbReference type="Proteomes" id="UP001370490">
    <property type="component" value="Unassembled WGS sequence"/>
</dbReference>
<keyword evidence="2" id="KW-1185">Reference proteome</keyword>
<reference evidence="1 2" key="1">
    <citation type="submission" date="2023-12" db="EMBL/GenBank/DDBJ databases">
        <title>A high-quality genome assembly for Dillenia turbinata (Dilleniales).</title>
        <authorList>
            <person name="Chanderbali A."/>
        </authorList>
    </citation>
    <scope>NUCLEOTIDE SEQUENCE [LARGE SCALE GENOMIC DNA]</scope>
    <source>
        <strain evidence="1">LSX21</strain>
        <tissue evidence="1">Leaf</tissue>
    </source>
</reference>
<gene>
    <name evidence="1" type="ORF">RJ641_015180</name>
</gene>
<name>A0AAN8YZW9_9MAGN</name>
<comment type="caution">
    <text evidence="1">The sequence shown here is derived from an EMBL/GenBank/DDBJ whole genome shotgun (WGS) entry which is preliminary data.</text>
</comment>
<accession>A0AAN8YZW9</accession>
<dbReference type="EMBL" id="JBAMMX010000021">
    <property type="protein sequence ID" value="KAK6919276.1"/>
    <property type="molecule type" value="Genomic_DNA"/>
</dbReference>
<protein>
    <submittedName>
        <fullName evidence="1">Uncharacterized protein</fullName>
    </submittedName>
</protein>
<organism evidence="1 2">
    <name type="scientific">Dillenia turbinata</name>
    <dbReference type="NCBI Taxonomy" id="194707"/>
    <lineage>
        <taxon>Eukaryota</taxon>
        <taxon>Viridiplantae</taxon>
        <taxon>Streptophyta</taxon>
        <taxon>Embryophyta</taxon>
        <taxon>Tracheophyta</taxon>
        <taxon>Spermatophyta</taxon>
        <taxon>Magnoliopsida</taxon>
        <taxon>eudicotyledons</taxon>
        <taxon>Gunneridae</taxon>
        <taxon>Pentapetalae</taxon>
        <taxon>Dilleniales</taxon>
        <taxon>Dilleniaceae</taxon>
        <taxon>Dillenia</taxon>
    </lineage>
</organism>
<sequence>MEVDIEDEKKLDDSPENFLAESLRKESELQMTSLYSEIAVKSSLNGMKVKIEWSHGIKFDCLTMFALKKVEGALLTSFIMACNMNSLDFDACICTSSSSK</sequence>
<evidence type="ECO:0000313" key="1">
    <source>
        <dbReference type="EMBL" id="KAK6919276.1"/>
    </source>
</evidence>
<proteinExistence type="predicted"/>
<evidence type="ECO:0000313" key="2">
    <source>
        <dbReference type="Proteomes" id="UP001370490"/>
    </source>
</evidence>
<dbReference type="AlphaFoldDB" id="A0AAN8YZW9"/>